<dbReference type="SMART" id="SM01007">
    <property type="entry name" value="Aldolase_II"/>
    <property type="match status" value="1"/>
</dbReference>
<keyword evidence="2" id="KW-0456">Lyase</keyword>
<dbReference type="Gene3D" id="3.40.225.10">
    <property type="entry name" value="Class II aldolase/adducin N-terminal domain"/>
    <property type="match status" value="1"/>
</dbReference>
<dbReference type="Pfam" id="PF00596">
    <property type="entry name" value="Aldolase_II"/>
    <property type="match status" value="1"/>
</dbReference>
<gene>
    <name evidence="4" type="ORF">SAMN04489711_1148</name>
</gene>
<dbReference type="OrthoDB" id="5500703at2"/>
<evidence type="ECO:0000256" key="1">
    <source>
        <dbReference type="ARBA" id="ARBA00022723"/>
    </source>
</evidence>
<dbReference type="SUPFAM" id="SSF53639">
    <property type="entry name" value="AraD/HMP-PK domain-like"/>
    <property type="match status" value="1"/>
</dbReference>
<proteinExistence type="predicted"/>
<dbReference type="PANTHER" id="PTHR22789">
    <property type="entry name" value="FUCULOSE PHOSPHATE ALDOLASE"/>
    <property type="match status" value="1"/>
</dbReference>
<dbReference type="STRING" id="1177982.SAMN04489711_1148"/>
<dbReference type="Proteomes" id="UP000199119">
    <property type="component" value="Unassembled WGS sequence"/>
</dbReference>
<keyword evidence="1" id="KW-0479">Metal-binding</keyword>
<evidence type="ECO:0000259" key="3">
    <source>
        <dbReference type="SMART" id="SM01007"/>
    </source>
</evidence>
<dbReference type="GO" id="GO:0019323">
    <property type="term" value="P:pentose catabolic process"/>
    <property type="evidence" value="ECO:0007669"/>
    <property type="project" value="TreeGrafter"/>
</dbReference>
<dbReference type="GO" id="GO:0046872">
    <property type="term" value="F:metal ion binding"/>
    <property type="evidence" value="ECO:0007669"/>
    <property type="project" value="UniProtKB-KW"/>
</dbReference>
<dbReference type="InterPro" id="IPR050197">
    <property type="entry name" value="Aldolase_class_II_sugar_metab"/>
</dbReference>
<protein>
    <submittedName>
        <fullName evidence="4">L-fuculose-phosphate aldolase</fullName>
    </submittedName>
</protein>
<dbReference type="RefSeq" id="WP_092940721.1">
    <property type="nucleotide sequence ID" value="NZ_FONX01000014.1"/>
</dbReference>
<keyword evidence="5" id="KW-1185">Reference proteome</keyword>
<reference evidence="5" key="1">
    <citation type="submission" date="2016-10" db="EMBL/GenBank/DDBJ databases">
        <authorList>
            <person name="Varghese N."/>
            <person name="Submissions S."/>
        </authorList>
    </citation>
    <scope>NUCLEOTIDE SEQUENCE [LARGE SCALE GENOMIC DNA]</scope>
    <source>
        <strain evidence="5">DSM 27981</strain>
    </source>
</reference>
<dbReference type="GO" id="GO:0005829">
    <property type="term" value="C:cytosol"/>
    <property type="evidence" value="ECO:0007669"/>
    <property type="project" value="TreeGrafter"/>
</dbReference>
<dbReference type="InterPro" id="IPR001303">
    <property type="entry name" value="Aldolase_II/adducin_N"/>
</dbReference>
<dbReference type="AlphaFoldDB" id="A0A1I2GB31"/>
<evidence type="ECO:0000313" key="5">
    <source>
        <dbReference type="Proteomes" id="UP000199119"/>
    </source>
</evidence>
<accession>A0A1I2GB31</accession>
<feature type="domain" description="Class II aldolase/adducin N-terminal" evidence="3">
    <location>
        <begin position="13"/>
        <end position="191"/>
    </location>
</feature>
<dbReference type="PANTHER" id="PTHR22789:SF0">
    <property type="entry name" value="3-OXO-TETRONATE 4-PHOSPHATE DECARBOXYLASE-RELATED"/>
    <property type="match status" value="1"/>
</dbReference>
<evidence type="ECO:0000313" key="4">
    <source>
        <dbReference type="EMBL" id="SFF14137.1"/>
    </source>
</evidence>
<name>A0A1I2GB31_9BURK</name>
<dbReference type="EMBL" id="FONX01000014">
    <property type="protein sequence ID" value="SFF14137.1"/>
    <property type="molecule type" value="Genomic_DNA"/>
</dbReference>
<organism evidence="4 5">
    <name type="scientific">Paracidovorax wautersii</name>
    <dbReference type="NCBI Taxonomy" id="1177982"/>
    <lineage>
        <taxon>Bacteria</taxon>
        <taxon>Pseudomonadati</taxon>
        <taxon>Pseudomonadota</taxon>
        <taxon>Betaproteobacteria</taxon>
        <taxon>Burkholderiales</taxon>
        <taxon>Comamonadaceae</taxon>
        <taxon>Paracidovorax</taxon>
    </lineage>
</organism>
<evidence type="ECO:0000256" key="2">
    <source>
        <dbReference type="ARBA" id="ARBA00023239"/>
    </source>
</evidence>
<dbReference type="InterPro" id="IPR036409">
    <property type="entry name" value="Aldolase_II/adducin_N_sf"/>
</dbReference>
<dbReference type="GO" id="GO:0016832">
    <property type="term" value="F:aldehyde-lyase activity"/>
    <property type="evidence" value="ECO:0007669"/>
    <property type="project" value="TreeGrafter"/>
</dbReference>
<sequence length="218" mass="23154">MTLAPSTTLPVRQTVIDLCLELSQRGYFSGTGGNIALRIDAGHIAVTPSATDYLTMTADDVCVLRLADLQQVAGGRAPSVESGLHARVLRARRDATASIHTHQPVASACALLGRPLAVPAGPMRRTLGRSVPVVGYAPSGSGWLSSRLSRALRADTHAYLMRNHGVLCCGPDVRAAMQAVEDLEELSRQTLLQSIAARSRRQPALQPAFQRLADALGT</sequence>